<accession>A0A9P3GMQ4</accession>
<dbReference type="InterPro" id="IPR012133">
    <property type="entry name" value="Alpha-hydoxy_acid_DH_FMN"/>
</dbReference>
<dbReference type="InterPro" id="IPR013785">
    <property type="entry name" value="Aldolase_TIM"/>
</dbReference>
<keyword evidence="5" id="KW-0285">Flavoprotein</keyword>
<proteinExistence type="inferred from homology"/>
<feature type="binding site" evidence="5">
    <location>
        <position position="325"/>
    </location>
    <ligand>
        <name>FMN</name>
        <dbReference type="ChEBI" id="CHEBI:58210"/>
    </ligand>
</feature>
<evidence type="ECO:0000259" key="6">
    <source>
        <dbReference type="PROSITE" id="PS51349"/>
    </source>
</evidence>
<dbReference type="PANTHER" id="PTHR10578:SF143">
    <property type="entry name" value="FMN-DEPENDENT ALPHA-HYDROXY ACID DEHYDROGENASE PB1A11.03"/>
    <property type="match status" value="1"/>
</dbReference>
<comment type="similarity">
    <text evidence="3">Belongs to the FMN-dependent alpha-hydroxy acid dehydrogenase family.</text>
</comment>
<evidence type="ECO:0000256" key="3">
    <source>
        <dbReference type="ARBA" id="ARBA00024042"/>
    </source>
</evidence>
<protein>
    <submittedName>
        <fullName evidence="7">FMN-dependent alpha-hydroxy acid dehydrogenase</fullName>
    </submittedName>
</protein>
<comment type="cofactor">
    <cofactor evidence="1">
        <name>FMN</name>
        <dbReference type="ChEBI" id="CHEBI:58210"/>
    </cofactor>
</comment>
<dbReference type="Gene3D" id="3.20.20.70">
    <property type="entry name" value="Aldolase class I"/>
    <property type="match status" value="1"/>
</dbReference>
<feature type="binding site" evidence="5">
    <location>
        <position position="170"/>
    </location>
    <ligand>
        <name>glyoxylate</name>
        <dbReference type="ChEBI" id="CHEBI:36655"/>
    </ligand>
</feature>
<evidence type="ECO:0000256" key="1">
    <source>
        <dbReference type="ARBA" id="ARBA00001917"/>
    </source>
</evidence>
<dbReference type="PIRSF" id="PIRSF000138">
    <property type="entry name" value="Al-hdrx_acd_dh"/>
    <property type="match status" value="1"/>
</dbReference>
<feature type="binding site" evidence="5">
    <location>
        <position position="205"/>
    </location>
    <ligand>
        <name>glyoxylate</name>
        <dbReference type="ChEBI" id="CHEBI:36655"/>
    </ligand>
</feature>
<evidence type="ECO:0000256" key="2">
    <source>
        <dbReference type="ARBA" id="ARBA00023002"/>
    </source>
</evidence>
<dbReference type="SUPFAM" id="SSF51395">
    <property type="entry name" value="FMN-linked oxidoreductases"/>
    <property type="match status" value="1"/>
</dbReference>
<dbReference type="EMBL" id="BPQB01000076">
    <property type="protein sequence ID" value="GJE97778.1"/>
    <property type="molecule type" value="Genomic_DNA"/>
</dbReference>
<dbReference type="PROSITE" id="PS51349">
    <property type="entry name" value="FMN_HYDROXY_ACID_DH_2"/>
    <property type="match status" value="1"/>
</dbReference>
<feature type="binding site" evidence="5">
    <location>
        <position position="330"/>
    </location>
    <ligand>
        <name>glyoxylate</name>
        <dbReference type="ChEBI" id="CHEBI:36655"/>
    </ligand>
</feature>
<feature type="binding site" evidence="5">
    <location>
        <position position="168"/>
    </location>
    <ligand>
        <name>FMN</name>
        <dbReference type="ChEBI" id="CHEBI:58210"/>
    </ligand>
</feature>
<dbReference type="GO" id="GO:0016491">
    <property type="term" value="F:oxidoreductase activity"/>
    <property type="evidence" value="ECO:0007669"/>
    <property type="project" value="UniProtKB-KW"/>
</dbReference>
<dbReference type="InterPro" id="IPR037396">
    <property type="entry name" value="FMN_HAD"/>
</dbReference>
<dbReference type="PANTHER" id="PTHR10578">
    <property type="entry name" value="S -2-HYDROXY-ACID OXIDASE-RELATED"/>
    <property type="match status" value="1"/>
</dbReference>
<feature type="binding site" evidence="5">
    <location>
        <position position="327"/>
    </location>
    <ligand>
        <name>glyoxylate</name>
        <dbReference type="ChEBI" id="CHEBI:36655"/>
    </ligand>
</feature>
<feature type="binding site" evidence="5">
    <location>
        <begin position="117"/>
        <end position="119"/>
    </location>
    <ligand>
        <name>FMN</name>
        <dbReference type="ChEBI" id="CHEBI:58210"/>
    </ligand>
</feature>
<sequence length="441" mass="48266">MSSTAAEAVKQAVKSPYGAEKTWTQYMADIYHQRKPPTLGTLYMDELEEKAKDKLKGYPNSFLYVFSSAGNCAADIGNRKELAKWKIIPRMLRDVTDRSLKVKLFGREHSTPIIVAPIGVQGLMHPDGECATAAAAAAVGVTYTMSNASSRSIEMVGQANGDGHRWYQIYWPVDNDCTLSVMRRAKASGFSALIVTLDTVIIGWRPHDLAVSYLPFVHGVGSQVGLSDPVFMKKHGEEPILDVPAFPYDPERMDRLFAQGDEKVRRTVKMATKWIQQTNSGKFNTWKDLKFIRDNWDGPLILKGIMSVEDAELAIDNHVDGIVVSNHGGRQVEGSAPTAWALQQICASPKVKAAQDSGKFTVLFDSGIRTGSDVIKAIALGAQGILLGRPFMYGLAVGGQEGVEEVLRCTLSDLEVTLGLSGYKSIDEIRGKADKVLVKLD</sequence>
<dbReference type="AlphaFoldDB" id="A0A9P3GMQ4"/>
<dbReference type="OrthoDB" id="25826at2759"/>
<feature type="binding site" evidence="5">
    <location>
        <begin position="388"/>
        <end position="389"/>
    </location>
    <ligand>
        <name>FMN</name>
        <dbReference type="ChEBI" id="CHEBI:58210"/>
    </ligand>
</feature>
<evidence type="ECO:0000313" key="8">
    <source>
        <dbReference type="Proteomes" id="UP000703269"/>
    </source>
</evidence>
<dbReference type="Pfam" id="PF01070">
    <property type="entry name" value="FMN_dh"/>
    <property type="match status" value="1"/>
</dbReference>
<dbReference type="GO" id="GO:0010181">
    <property type="term" value="F:FMN binding"/>
    <property type="evidence" value="ECO:0007669"/>
    <property type="project" value="InterPro"/>
</dbReference>
<organism evidence="7 8">
    <name type="scientific">Phanerochaete sordida</name>
    <dbReference type="NCBI Taxonomy" id="48140"/>
    <lineage>
        <taxon>Eukaryota</taxon>
        <taxon>Fungi</taxon>
        <taxon>Dikarya</taxon>
        <taxon>Basidiomycota</taxon>
        <taxon>Agaricomycotina</taxon>
        <taxon>Agaricomycetes</taxon>
        <taxon>Polyporales</taxon>
        <taxon>Phanerochaetaceae</taxon>
        <taxon>Phanerochaete</taxon>
    </lineage>
</organism>
<feature type="binding site" evidence="5">
    <location>
        <position position="64"/>
    </location>
    <ligand>
        <name>glyoxylate</name>
        <dbReference type="ChEBI" id="CHEBI:36655"/>
    </ligand>
</feature>
<evidence type="ECO:0000256" key="5">
    <source>
        <dbReference type="PIRSR" id="PIRSR000138-2"/>
    </source>
</evidence>
<evidence type="ECO:0000313" key="7">
    <source>
        <dbReference type="EMBL" id="GJE97778.1"/>
    </source>
</evidence>
<keyword evidence="2" id="KW-0560">Oxidoreductase</keyword>
<dbReference type="Proteomes" id="UP000703269">
    <property type="component" value="Unassembled WGS sequence"/>
</dbReference>
<dbReference type="InterPro" id="IPR000262">
    <property type="entry name" value="FMN-dep_DH"/>
</dbReference>
<keyword evidence="5" id="KW-0288">FMN</keyword>
<feature type="domain" description="FMN hydroxy acid dehydrogenase" evidence="6">
    <location>
        <begin position="38"/>
        <end position="439"/>
    </location>
</feature>
<name>A0A9P3GMQ4_9APHY</name>
<dbReference type="PROSITE" id="PS00557">
    <property type="entry name" value="FMN_HYDROXY_ACID_DH_1"/>
    <property type="match status" value="1"/>
</dbReference>
<feature type="binding site" evidence="5">
    <location>
        <position position="196"/>
    </location>
    <ligand>
        <name>FMN</name>
        <dbReference type="ChEBI" id="CHEBI:58210"/>
    </ligand>
</feature>
<dbReference type="InterPro" id="IPR008259">
    <property type="entry name" value="FMN_hydac_DH_AS"/>
</dbReference>
<keyword evidence="8" id="KW-1185">Reference proteome</keyword>
<gene>
    <name evidence="7" type="ORF">PsYK624_139990</name>
</gene>
<evidence type="ECO:0000256" key="4">
    <source>
        <dbReference type="PIRSR" id="PIRSR000138-1"/>
    </source>
</evidence>
<feature type="binding site" evidence="5">
    <location>
        <position position="303"/>
    </location>
    <ligand>
        <name>FMN</name>
        <dbReference type="ChEBI" id="CHEBI:58210"/>
    </ligand>
</feature>
<feature type="active site" description="Proton acceptor" evidence="4">
    <location>
        <position position="327"/>
    </location>
</feature>
<feature type="binding site" evidence="5">
    <location>
        <position position="146"/>
    </location>
    <ligand>
        <name>FMN</name>
        <dbReference type="ChEBI" id="CHEBI:58210"/>
    </ligand>
</feature>
<feature type="binding site" evidence="5">
    <location>
        <begin position="365"/>
        <end position="369"/>
    </location>
    <ligand>
        <name>FMN</name>
        <dbReference type="ChEBI" id="CHEBI:58210"/>
    </ligand>
</feature>
<reference evidence="7 8" key="1">
    <citation type="submission" date="2021-08" db="EMBL/GenBank/DDBJ databases">
        <title>Draft Genome Sequence of Phanerochaete sordida strain YK-624.</title>
        <authorList>
            <person name="Mori T."/>
            <person name="Dohra H."/>
            <person name="Suzuki T."/>
            <person name="Kawagishi H."/>
            <person name="Hirai H."/>
        </authorList>
    </citation>
    <scope>NUCLEOTIDE SEQUENCE [LARGE SCALE GENOMIC DNA]</scope>
    <source>
        <strain evidence="7 8">YK-624</strain>
    </source>
</reference>
<comment type="caution">
    <text evidence="7">The sequence shown here is derived from an EMBL/GenBank/DDBJ whole genome shotgun (WGS) entry which is preliminary data.</text>
</comment>